<organism evidence="1 2">
    <name type="scientific">Actinocorallia longicatena</name>
    <dbReference type="NCBI Taxonomy" id="111803"/>
    <lineage>
        <taxon>Bacteria</taxon>
        <taxon>Bacillati</taxon>
        <taxon>Actinomycetota</taxon>
        <taxon>Actinomycetes</taxon>
        <taxon>Streptosporangiales</taxon>
        <taxon>Thermomonosporaceae</taxon>
        <taxon>Actinocorallia</taxon>
    </lineage>
</organism>
<comment type="caution">
    <text evidence="1">The sequence shown here is derived from an EMBL/GenBank/DDBJ whole genome shotgun (WGS) entry which is preliminary data.</text>
</comment>
<evidence type="ECO:0000313" key="2">
    <source>
        <dbReference type="Proteomes" id="UP001501237"/>
    </source>
</evidence>
<proteinExistence type="predicted"/>
<accession>A0ABP6QL98</accession>
<dbReference type="Proteomes" id="UP001501237">
    <property type="component" value="Unassembled WGS sequence"/>
</dbReference>
<reference evidence="2" key="1">
    <citation type="journal article" date="2019" name="Int. J. Syst. Evol. Microbiol.">
        <title>The Global Catalogue of Microorganisms (GCM) 10K type strain sequencing project: providing services to taxonomists for standard genome sequencing and annotation.</title>
        <authorList>
            <consortium name="The Broad Institute Genomics Platform"/>
            <consortium name="The Broad Institute Genome Sequencing Center for Infectious Disease"/>
            <person name="Wu L."/>
            <person name="Ma J."/>
        </authorList>
    </citation>
    <scope>NUCLEOTIDE SEQUENCE [LARGE SCALE GENOMIC DNA]</scope>
    <source>
        <strain evidence="2">JCM 9377</strain>
    </source>
</reference>
<dbReference type="EMBL" id="BAAAUV010000039">
    <property type="protein sequence ID" value="GAA3239794.1"/>
    <property type="molecule type" value="Genomic_DNA"/>
</dbReference>
<evidence type="ECO:0000313" key="1">
    <source>
        <dbReference type="EMBL" id="GAA3239794.1"/>
    </source>
</evidence>
<keyword evidence="2" id="KW-1185">Reference proteome</keyword>
<name>A0ABP6QL98_9ACTN</name>
<gene>
    <name evidence="1" type="ORF">GCM10010468_76120</name>
</gene>
<dbReference type="RefSeq" id="WP_344838694.1">
    <property type="nucleotide sequence ID" value="NZ_BAAAUV010000039.1"/>
</dbReference>
<protein>
    <submittedName>
        <fullName evidence="1">Uncharacterized protein</fullName>
    </submittedName>
</protein>
<sequence length="182" mass="19618">MTVSHDVTEVFADTYLEHPDLRSKAFSFMCDLGYAIVCVREPGVSFDEANLAIAADLGRIVRATIEGERPKGIDFTGRLGTDMATRPYTRPIGPSRSVDVAALLDAYAMCPHGQASRAMALLIDLATAYVLAEGLAVYPNTLWCTLDAVCDNVDMLAVRNLEPLADLRTPETATGGDPQAPR</sequence>